<keyword evidence="3" id="KW-1185">Reference proteome</keyword>
<feature type="compositionally biased region" description="Polar residues" evidence="1">
    <location>
        <begin position="236"/>
        <end position="258"/>
    </location>
</feature>
<feature type="region of interest" description="Disordered" evidence="1">
    <location>
        <begin position="185"/>
        <end position="206"/>
    </location>
</feature>
<accession>A0A8H6XAI0</accession>
<evidence type="ECO:0000313" key="3">
    <source>
        <dbReference type="Proteomes" id="UP000623467"/>
    </source>
</evidence>
<name>A0A8H6XAI0_9AGAR</name>
<comment type="caution">
    <text evidence="2">The sequence shown here is derived from an EMBL/GenBank/DDBJ whole genome shotgun (WGS) entry which is preliminary data.</text>
</comment>
<dbReference type="OrthoDB" id="3020716at2759"/>
<gene>
    <name evidence="2" type="ORF">MSAN_02270500</name>
</gene>
<organism evidence="2 3">
    <name type="scientific">Mycena sanguinolenta</name>
    <dbReference type="NCBI Taxonomy" id="230812"/>
    <lineage>
        <taxon>Eukaryota</taxon>
        <taxon>Fungi</taxon>
        <taxon>Dikarya</taxon>
        <taxon>Basidiomycota</taxon>
        <taxon>Agaricomycotina</taxon>
        <taxon>Agaricomycetes</taxon>
        <taxon>Agaricomycetidae</taxon>
        <taxon>Agaricales</taxon>
        <taxon>Marasmiineae</taxon>
        <taxon>Mycenaceae</taxon>
        <taxon>Mycena</taxon>
    </lineage>
</organism>
<evidence type="ECO:0000256" key="1">
    <source>
        <dbReference type="SAM" id="MobiDB-lite"/>
    </source>
</evidence>
<proteinExistence type="predicted"/>
<protein>
    <submittedName>
        <fullName evidence="2">Uncharacterized protein</fullName>
    </submittedName>
</protein>
<sequence>MPAPHGVRAMYSGLTGSHYAFGFWLGFEFGEFAPLRVSTLRKSTELGAQALTLALYAPSILSVDRRFLKLKRSKVDSESEEDDLQPTPHSDAELPLDGSRANGRPRRAAAEKCDTLNQINARAKENRLASLETLRIEAHPRRRVKNRAQGPQEIRFIFHQGGSTQSHAVYTSSSGPRKTYTQFATTSPAKRPRLTGSSAQSQAEGVISRRTLKISRTRVSTATSDNCVTRTGAAPHSSQNSDIARNVQGSRPTPSLVTLNRDRHPEPDLAAFLKTITNLDLTRYQPLLEAQGFTVARLP</sequence>
<dbReference type="Proteomes" id="UP000623467">
    <property type="component" value="Unassembled WGS sequence"/>
</dbReference>
<reference evidence="2" key="1">
    <citation type="submission" date="2020-05" db="EMBL/GenBank/DDBJ databases">
        <title>Mycena genomes resolve the evolution of fungal bioluminescence.</title>
        <authorList>
            <person name="Tsai I.J."/>
        </authorList>
    </citation>
    <scope>NUCLEOTIDE SEQUENCE</scope>
    <source>
        <strain evidence="2">160909Yilan</strain>
    </source>
</reference>
<dbReference type="EMBL" id="JACAZH010000035">
    <property type="protein sequence ID" value="KAF7337184.1"/>
    <property type="molecule type" value="Genomic_DNA"/>
</dbReference>
<feature type="region of interest" description="Disordered" evidence="1">
    <location>
        <begin position="223"/>
        <end position="263"/>
    </location>
</feature>
<feature type="region of interest" description="Disordered" evidence="1">
    <location>
        <begin position="72"/>
        <end position="111"/>
    </location>
</feature>
<dbReference type="AlphaFoldDB" id="A0A8H6XAI0"/>
<evidence type="ECO:0000313" key="2">
    <source>
        <dbReference type="EMBL" id="KAF7337184.1"/>
    </source>
</evidence>